<accession>S8E7P1</accession>
<keyword evidence="2" id="KW-0472">Membrane</keyword>
<reference evidence="3 4" key="1">
    <citation type="journal article" date="2013" name="BMC Genomics">
        <title>The miniature genome of a carnivorous plant Genlisea aurea contains a low number of genes and short non-coding sequences.</title>
        <authorList>
            <person name="Leushkin E.V."/>
            <person name="Sutormin R.A."/>
            <person name="Nabieva E.R."/>
            <person name="Penin A.A."/>
            <person name="Kondrashov A.S."/>
            <person name="Logacheva M.D."/>
        </authorList>
    </citation>
    <scope>NUCLEOTIDE SEQUENCE [LARGE SCALE GENOMIC DNA]</scope>
</reference>
<sequence>MPHHHYKYNSIPHSTFHKAIPSKQRERGKEKYKSKGSSSNQRKMNKVASVLVAASCFMAAAVIATASDVDAPSLAPAPVQTSDAVVFALPSLLGAALMSLFAL</sequence>
<comment type="caution">
    <text evidence="3">The sequence shown here is derived from an EMBL/GenBank/DDBJ whole genome shotgun (WGS) entry which is preliminary data.</text>
</comment>
<keyword evidence="4" id="KW-1185">Reference proteome</keyword>
<feature type="region of interest" description="Disordered" evidence="1">
    <location>
        <begin position="1"/>
        <end position="44"/>
    </location>
</feature>
<feature type="transmembrane region" description="Helical" evidence="2">
    <location>
        <begin position="47"/>
        <end position="64"/>
    </location>
</feature>
<evidence type="ECO:0000313" key="3">
    <source>
        <dbReference type="EMBL" id="EPS68432.1"/>
    </source>
</evidence>
<protein>
    <submittedName>
        <fullName evidence="3">Uncharacterized protein</fullName>
    </submittedName>
</protein>
<dbReference type="Proteomes" id="UP000015453">
    <property type="component" value="Unassembled WGS sequence"/>
</dbReference>
<feature type="compositionally biased region" description="Basic and acidic residues" evidence="1">
    <location>
        <begin position="23"/>
        <end position="33"/>
    </location>
</feature>
<evidence type="ECO:0000256" key="1">
    <source>
        <dbReference type="SAM" id="MobiDB-lite"/>
    </source>
</evidence>
<name>S8E7P1_9LAMI</name>
<organism evidence="3 4">
    <name type="scientific">Genlisea aurea</name>
    <dbReference type="NCBI Taxonomy" id="192259"/>
    <lineage>
        <taxon>Eukaryota</taxon>
        <taxon>Viridiplantae</taxon>
        <taxon>Streptophyta</taxon>
        <taxon>Embryophyta</taxon>
        <taxon>Tracheophyta</taxon>
        <taxon>Spermatophyta</taxon>
        <taxon>Magnoliopsida</taxon>
        <taxon>eudicotyledons</taxon>
        <taxon>Gunneridae</taxon>
        <taxon>Pentapetalae</taxon>
        <taxon>asterids</taxon>
        <taxon>lamiids</taxon>
        <taxon>Lamiales</taxon>
        <taxon>Lentibulariaceae</taxon>
        <taxon>Genlisea</taxon>
    </lineage>
</organism>
<dbReference type="AlphaFoldDB" id="S8E7P1"/>
<dbReference type="EMBL" id="AUSU01002621">
    <property type="protein sequence ID" value="EPS68432.1"/>
    <property type="molecule type" value="Genomic_DNA"/>
</dbReference>
<keyword evidence="2" id="KW-1133">Transmembrane helix</keyword>
<keyword evidence="2" id="KW-0812">Transmembrane</keyword>
<proteinExistence type="predicted"/>
<evidence type="ECO:0000313" key="4">
    <source>
        <dbReference type="Proteomes" id="UP000015453"/>
    </source>
</evidence>
<evidence type="ECO:0000256" key="2">
    <source>
        <dbReference type="SAM" id="Phobius"/>
    </source>
</evidence>
<gene>
    <name evidence="3" type="ORF">M569_06349</name>
</gene>
<feature type="transmembrane region" description="Helical" evidence="2">
    <location>
        <begin position="84"/>
        <end position="102"/>
    </location>
</feature>